<gene>
    <name evidence="2" type="ORF">SAMN05421748_11382</name>
</gene>
<dbReference type="Proteomes" id="UP000219612">
    <property type="component" value="Unassembled WGS sequence"/>
</dbReference>
<organism evidence="2 3">
    <name type="scientific">Paractinoplanes atraurantiacus</name>
    <dbReference type="NCBI Taxonomy" id="1036182"/>
    <lineage>
        <taxon>Bacteria</taxon>
        <taxon>Bacillati</taxon>
        <taxon>Actinomycetota</taxon>
        <taxon>Actinomycetes</taxon>
        <taxon>Micromonosporales</taxon>
        <taxon>Micromonosporaceae</taxon>
        <taxon>Paractinoplanes</taxon>
    </lineage>
</organism>
<reference evidence="3" key="1">
    <citation type="submission" date="2017-09" db="EMBL/GenBank/DDBJ databases">
        <authorList>
            <person name="Varghese N."/>
            <person name="Submissions S."/>
        </authorList>
    </citation>
    <scope>NUCLEOTIDE SEQUENCE [LARGE SCALE GENOMIC DNA]</scope>
    <source>
        <strain evidence="3">CGMCC 4.6857</strain>
    </source>
</reference>
<feature type="transmembrane region" description="Helical" evidence="1">
    <location>
        <begin position="205"/>
        <end position="224"/>
    </location>
</feature>
<keyword evidence="3" id="KW-1185">Reference proteome</keyword>
<evidence type="ECO:0000313" key="2">
    <source>
        <dbReference type="EMBL" id="SNY52729.1"/>
    </source>
</evidence>
<dbReference type="OrthoDB" id="3406023at2"/>
<sequence>MSAALERRYARLLRLYPSDYQRDRGPELLATLLESTSDGRTSPPLRETTALILGALRAHAGHHQGGWLTAFRAAALMLLVYDVADRAVVVTNEALRGGPSLWSPAESRLTLAALTLGLLAVAAALANRFLTAIATAAAAFILTLIVANSMHSPVFSGFWCFPLAIVLLVPLVRRRPAPATALLRYAPALPLVLILTSFFPSVSGILHFGAVMALFLGSLLWLAIDERLAMAAGLFLQNTVLIRAALLAGEGLPPFPVLAIELAVTALPPLALLVTAGLVIPRWYGPPRRPNGEAQNG</sequence>
<dbReference type="RefSeq" id="WP_097322947.1">
    <property type="nucleotide sequence ID" value="NZ_OBDY01000013.1"/>
</dbReference>
<name>A0A285IXH1_9ACTN</name>
<keyword evidence="1" id="KW-0472">Membrane</keyword>
<feature type="transmembrane region" description="Helical" evidence="1">
    <location>
        <begin position="129"/>
        <end position="147"/>
    </location>
</feature>
<feature type="transmembrane region" description="Helical" evidence="1">
    <location>
        <begin position="153"/>
        <end position="172"/>
    </location>
</feature>
<protein>
    <submittedName>
        <fullName evidence="2">Uncharacterized protein</fullName>
    </submittedName>
</protein>
<dbReference type="AlphaFoldDB" id="A0A285IXH1"/>
<feature type="transmembrane region" description="Helical" evidence="1">
    <location>
        <begin position="255"/>
        <end position="280"/>
    </location>
</feature>
<dbReference type="EMBL" id="OBDY01000013">
    <property type="protein sequence ID" value="SNY52729.1"/>
    <property type="molecule type" value="Genomic_DNA"/>
</dbReference>
<keyword evidence="1" id="KW-1133">Transmembrane helix</keyword>
<proteinExistence type="predicted"/>
<feature type="transmembrane region" description="Helical" evidence="1">
    <location>
        <begin position="181"/>
        <end position="199"/>
    </location>
</feature>
<evidence type="ECO:0000313" key="3">
    <source>
        <dbReference type="Proteomes" id="UP000219612"/>
    </source>
</evidence>
<evidence type="ECO:0000256" key="1">
    <source>
        <dbReference type="SAM" id="Phobius"/>
    </source>
</evidence>
<accession>A0A285IXH1</accession>
<feature type="transmembrane region" description="Helical" evidence="1">
    <location>
        <begin position="231"/>
        <end position="249"/>
    </location>
</feature>
<keyword evidence="1" id="KW-0812">Transmembrane</keyword>